<accession>A0A6J7JLX8</accession>
<protein>
    <submittedName>
        <fullName evidence="3">Unannotated protein</fullName>
    </submittedName>
</protein>
<dbReference type="AlphaFoldDB" id="A0A6J7JLX8"/>
<dbReference type="EMBL" id="CAFBNJ010000013">
    <property type="protein sequence ID" value="CAB4944385.1"/>
    <property type="molecule type" value="Genomic_DNA"/>
</dbReference>
<feature type="region of interest" description="Disordered" evidence="1">
    <location>
        <begin position="1"/>
        <end position="38"/>
    </location>
</feature>
<reference evidence="3" key="1">
    <citation type="submission" date="2020-05" db="EMBL/GenBank/DDBJ databases">
        <authorList>
            <person name="Chiriac C."/>
            <person name="Salcher M."/>
            <person name="Ghai R."/>
            <person name="Kavagutti S V."/>
        </authorList>
    </citation>
    <scope>NUCLEOTIDE SEQUENCE</scope>
</reference>
<dbReference type="EMBL" id="CAEZUO010000065">
    <property type="protein sequence ID" value="CAB4611308.1"/>
    <property type="molecule type" value="Genomic_DNA"/>
</dbReference>
<evidence type="ECO:0000256" key="1">
    <source>
        <dbReference type="SAM" id="MobiDB-lite"/>
    </source>
</evidence>
<evidence type="ECO:0000313" key="3">
    <source>
        <dbReference type="EMBL" id="CAB4944385.1"/>
    </source>
</evidence>
<organism evidence="3">
    <name type="scientific">freshwater metagenome</name>
    <dbReference type="NCBI Taxonomy" id="449393"/>
    <lineage>
        <taxon>unclassified sequences</taxon>
        <taxon>metagenomes</taxon>
        <taxon>ecological metagenomes</taxon>
    </lineage>
</organism>
<evidence type="ECO:0000313" key="2">
    <source>
        <dbReference type="EMBL" id="CAB4611308.1"/>
    </source>
</evidence>
<sequence length="66" mass="7210">MPVDKPGGNDSDATRELTVNAPRSCRRDSCRTIPKVSPTSESRIGRISVAEVTWLAMPARIGKSQR</sequence>
<proteinExistence type="predicted"/>
<name>A0A6J7JLX8_9ZZZZ</name>
<gene>
    <name evidence="2" type="ORF">UFOPK1827_01292</name>
    <name evidence="3" type="ORF">UFOPK3785_00413</name>
</gene>